<sequence>MKRYIFAKKAEAKEKPNPMRGQEPRSTSSCAACKFMKRKCTPHCLFAPYFRADEPNKFAKVHKVFGASNVTKILNEVPEPQRHDAVSSLVFEAEERLKDPVYGCIGAIASLQDKMFQLQHDLAVAKARLARCSSRTSYASCSTTSPFMMMDGDFGMTSFDEFTMDQGGFTSEFRQHPFP</sequence>
<dbReference type="Proteomes" id="UP001055811">
    <property type="component" value="Linkage Group LG02"/>
</dbReference>
<dbReference type="EMBL" id="CM042010">
    <property type="protein sequence ID" value="KAI3778038.1"/>
    <property type="molecule type" value="Genomic_DNA"/>
</dbReference>
<gene>
    <name evidence="1" type="ORF">L2E82_07009</name>
</gene>
<accession>A0ACB9G4Q0</accession>
<name>A0ACB9G4Q0_CICIN</name>
<comment type="caution">
    <text evidence="1">The sequence shown here is derived from an EMBL/GenBank/DDBJ whole genome shotgun (WGS) entry which is preliminary data.</text>
</comment>
<evidence type="ECO:0000313" key="2">
    <source>
        <dbReference type="Proteomes" id="UP001055811"/>
    </source>
</evidence>
<proteinExistence type="predicted"/>
<keyword evidence="2" id="KW-1185">Reference proteome</keyword>
<protein>
    <submittedName>
        <fullName evidence="1">Uncharacterized protein</fullName>
    </submittedName>
</protein>
<evidence type="ECO:0000313" key="1">
    <source>
        <dbReference type="EMBL" id="KAI3778038.1"/>
    </source>
</evidence>
<reference evidence="1 2" key="2">
    <citation type="journal article" date="2022" name="Mol. Ecol. Resour.">
        <title>The genomes of chicory, endive, great burdock and yacon provide insights into Asteraceae paleo-polyploidization history and plant inulin production.</title>
        <authorList>
            <person name="Fan W."/>
            <person name="Wang S."/>
            <person name="Wang H."/>
            <person name="Wang A."/>
            <person name="Jiang F."/>
            <person name="Liu H."/>
            <person name="Zhao H."/>
            <person name="Xu D."/>
            <person name="Zhang Y."/>
        </authorList>
    </citation>
    <scope>NUCLEOTIDE SEQUENCE [LARGE SCALE GENOMIC DNA]</scope>
    <source>
        <strain evidence="2">cv. Punajuju</strain>
        <tissue evidence="1">Leaves</tissue>
    </source>
</reference>
<organism evidence="1 2">
    <name type="scientific">Cichorium intybus</name>
    <name type="common">Chicory</name>
    <dbReference type="NCBI Taxonomy" id="13427"/>
    <lineage>
        <taxon>Eukaryota</taxon>
        <taxon>Viridiplantae</taxon>
        <taxon>Streptophyta</taxon>
        <taxon>Embryophyta</taxon>
        <taxon>Tracheophyta</taxon>
        <taxon>Spermatophyta</taxon>
        <taxon>Magnoliopsida</taxon>
        <taxon>eudicotyledons</taxon>
        <taxon>Gunneridae</taxon>
        <taxon>Pentapetalae</taxon>
        <taxon>asterids</taxon>
        <taxon>campanulids</taxon>
        <taxon>Asterales</taxon>
        <taxon>Asteraceae</taxon>
        <taxon>Cichorioideae</taxon>
        <taxon>Cichorieae</taxon>
        <taxon>Cichoriinae</taxon>
        <taxon>Cichorium</taxon>
    </lineage>
</organism>
<reference evidence="2" key="1">
    <citation type="journal article" date="2022" name="Mol. Ecol. Resour.">
        <title>The genomes of chicory, endive, great burdock and yacon provide insights into Asteraceae palaeo-polyploidization history and plant inulin production.</title>
        <authorList>
            <person name="Fan W."/>
            <person name="Wang S."/>
            <person name="Wang H."/>
            <person name="Wang A."/>
            <person name="Jiang F."/>
            <person name="Liu H."/>
            <person name="Zhao H."/>
            <person name="Xu D."/>
            <person name="Zhang Y."/>
        </authorList>
    </citation>
    <scope>NUCLEOTIDE SEQUENCE [LARGE SCALE GENOMIC DNA]</scope>
    <source>
        <strain evidence="2">cv. Punajuju</strain>
    </source>
</reference>